<gene>
    <name evidence="1" type="ORF">BST96_01990</name>
</gene>
<evidence type="ECO:0008006" key="3">
    <source>
        <dbReference type="Google" id="ProtNLM"/>
    </source>
</evidence>
<dbReference type="KEGG" id="osg:BST96_01990"/>
<dbReference type="EMBL" id="CP019343">
    <property type="protein sequence ID" value="ARN72983.1"/>
    <property type="molecule type" value="Genomic_DNA"/>
</dbReference>
<evidence type="ECO:0000313" key="2">
    <source>
        <dbReference type="Proteomes" id="UP000193450"/>
    </source>
</evidence>
<keyword evidence="2" id="KW-1185">Reference proteome</keyword>
<sequence length="98" mass="11194">MALKKDKEKVLDEVWTEQRVKDFLEVKPAEDIEADFHVLLKAYQSMRLENFEEFVGFFTAEGRNINATNPNGETALSIIKQHRASEEYATIMSANGAK</sequence>
<reference evidence="1 2" key="1">
    <citation type="submission" date="2016-11" db="EMBL/GenBank/DDBJ databases">
        <title>Trade-off between light-utilization and light-protection in marine flavobacteria.</title>
        <authorList>
            <person name="Kumagai Y."/>
        </authorList>
    </citation>
    <scope>NUCLEOTIDE SEQUENCE [LARGE SCALE GENOMIC DNA]</scope>
    <source>
        <strain evidence="1 2">NBRC 107125</strain>
    </source>
</reference>
<dbReference type="OrthoDB" id="5736604at2"/>
<proteinExistence type="predicted"/>
<name>A0A1X9NG56_9GAMM</name>
<dbReference type="AlphaFoldDB" id="A0A1X9NG56"/>
<dbReference type="InterPro" id="IPR047742">
    <property type="entry name" value="PA4642-like"/>
</dbReference>
<evidence type="ECO:0000313" key="1">
    <source>
        <dbReference type="EMBL" id="ARN72983.1"/>
    </source>
</evidence>
<dbReference type="NCBIfam" id="NF038106">
    <property type="entry name" value="gamma_NF038106"/>
    <property type="match status" value="1"/>
</dbReference>
<dbReference type="STRING" id="716816.BST96_01990"/>
<protein>
    <recommendedName>
        <fullName evidence="3">Aminopeptidase</fullName>
    </recommendedName>
</protein>
<dbReference type="RefSeq" id="WP_085757078.1">
    <property type="nucleotide sequence ID" value="NZ_CP019343.1"/>
</dbReference>
<accession>A0A1X9NG56</accession>
<dbReference type="Proteomes" id="UP000193450">
    <property type="component" value="Chromosome"/>
</dbReference>
<organism evidence="1 2">
    <name type="scientific">Oceanicoccus sagamiensis</name>
    <dbReference type="NCBI Taxonomy" id="716816"/>
    <lineage>
        <taxon>Bacteria</taxon>
        <taxon>Pseudomonadati</taxon>
        <taxon>Pseudomonadota</taxon>
        <taxon>Gammaproteobacteria</taxon>
        <taxon>Cellvibrionales</taxon>
        <taxon>Spongiibacteraceae</taxon>
        <taxon>Oceanicoccus</taxon>
    </lineage>
</organism>